<keyword evidence="7" id="KW-1185">Reference proteome</keyword>
<dbReference type="PROSITE" id="PS51128">
    <property type="entry name" value="ZF_DKSA_2"/>
    <property type="match status" value="1"/>
</dbReference>
<evidence type="ECO:0000313" key="6">
    <source>
        <dbReference type="EMBL" id="RDU73812.1"/>
    </source>
</evidence>
<dbReference type="InterPro" id="IPR000962">
    <property type="entry name" value="Znf_DskA_TraR"/>
</dbReference>
<dbReference type="RefSeq" id="WP_104762645.1">
    <property type="nucleotide sequence ID" value="NZ_FZPM01000005.1"/>
</dbReference>
<accession>A0A3D8J8R6</accession>
<dbReference type="Proteomes" id="UP000256424">
    <property type="component" value="Unassembled WGS sequence"/>
</dbReference>
<dbReference type="InterPro" id="IPR020458">
    <property type="entry name" value="Znf_DskA_TraR_CS"/>
</dbReference>
<evidence type="ECO:0000259" key="5">
    <source>
        <dbReference type="Pfam" id="PF01258"/>
    </source>
</evidence>
<dbReference type="GO" id="GO:0008270">
    <property type="term" value="F:zinc ion binding"/>
    <property type="evidence" value="ECO:0007669"/>
    <property type="project" value="UniProtKB-KW"/>
</dbReference>
<dbReference type="OrthoDB" id="9803742at2"/>
<reference evidence="6 7" key="1">
    <citation type="submission" date="2018-04" db="EMBL/GenBank/DDBJ databases">
        <title>Novel Campyloabacter and Helicobacter Species and Strains.</title>
        <authorList>
            <person name="Mannion A.J."/>
            <person name="Shen Z."/>
            <person name="Fox J.G."/>
        </authorList>
    </citation>
    <scope>NUCLEOTIDE SEQUENCE [LARGE SCALE GENOMIC DNA]</scope>
    <source>
        <strain evidence="6 7">MIT 97-5075</strain>
    </source>
</reference>
<keyword evidence="2" id="KW-0863">Zinc-finger</keyword>
<dbReference type="PANTHER" id="PTHR33823:SF4">
    <property type="entry name" value="GENERAL STRESS PROTEIN 16O"/>
    <property type="match status" value="1"/>
</dbReference>
<dbReference type="SUPFAM" id="SSF57716">
    <property type="entry name" value="Glucocorticoid receptor-like (DNA-binding domain)"/>
    <property type="match status" value="1"/>
</dbReference>
<organism evidence="6 7">
    <name type="scientific">Helicobacter aurati</name>
    <dbReference type="NCBI Taxonomy" id="137778"/>
    <lineage>
        <taxon>Bacteria</taxon>
        <taxon>Pseudomonadati</taxon>
        <taxon>Campylobacterota</taxon>
        <taxon>Epsilonproteobacteria</taxon>
        <taxon>Campylobacterales</taxon>
        <taxon>Helicobacteraceae</taxon>
        <taxon>Helicobacter</taxon>
    </lineage>
</organism>
<dbReference type="Pfam" id="PF01258">
    <property type="entry name" value="zf-dskA_traR"/>
    <property type="match status" value="1"/>
</dbReference>
<dbReference type="AlphaFoldDB" id="A0A3D8J8R6"/>
<evidence type="ECO:0000256" key="3">
    <source>
        <dbReference type="ARBA" id="ARBA00022833"/>
    </source>
</evidence>
<evidence type="ECO:0000313" key="7">
    <source>
        <dbReference type="Proteomes" id="UP000256424"/>
    </source>
</evidence>
<sequence>MKDEDILELKYVLENRLKYLESMSIALETDLKEMASLKLNENTDIISTQSQLRFDDSMLERYQKEITEITHSLSKFATNEYGICEMCEDDIGIERLHAKPHAKYCINCREVYEKKERQKEKYES</sequence>
<feature type="domain" description="Zinc finger DksA/TraR C4-type" evidence="5">
    <location>
        <begin position="80"/>
        <end position="114"/>
    </location>
</feature>
<gene>
    <name evidence="6" type="ORF">CQA66_01105</name>
</gene>
<dbReference type="PROSITE" id="PS01102">
    <property type="entry name" value="ZF_DKSA_1"/>
    <property type="match status" value="1"/>
</dbReference>
<comment type="caution">
    <text evidence="6">The sequence shown here is derived from an EMBL/GenBank/DDBJ whole genome shotgun (WGS) entry which is preliminary data.</text>
</comment>
<name>A0A3D8J8R6_9HELI</name>
<protein>
    <submittedName>
        <fullName evidence="6">RNA polymerase-binding protein DksA</fullName>
    </submittedName>
</protein>
<proteinExistence type="predicted"/>
<keyword evidence="3" id="KW-0862">Zinc</keyword>
<evidence type="ECO:0000256" key="2">
    <source>
        <dbReference type="ARBA" id="ARBA00022771"/>
    </source>
</evidence>
<evidence type="ECO:0000256" key="1">
    <source>
        <dbReference type="ARBA" id="ARBA00022723"/>
    </source>
</evidence>
<keyword evidence="1" id="KW-0479">Metal-binding</keyword>
<dbReference type="Gene3D" id="1.20.120.910">
    <property type="entry name" value="DksA, coiled-coil domain"/>
    <property type="match status" value="1"/>
</dbReference>
<dbReference type="PANTHER" id="PTHR33823">
    <property type="entry name" value="RNA POLYMERASE-BINDING TRANSCRIPTION FACTOR DKSA-RELATED"/>
    <property type="match status" value="1"/>
</dbReference>
<evidence type="ECO:0000256" key="4">
    <source>
        <dbReference type="PROSITE-ProRule" id="PRU00510"/>
    </source>
</evidence>
<feature type="zinc finger region" description="dksA C4-type" evidence="4">
    <location>
        <begin position="84"/>
        <end position="108"/>
    </location>
</feature>
<dbReference type="EMBL" id="NXLW01000001">
    <property type="protein sequence ID" value="RDU73812.1"/>
    <property type="molecule type" value="Genomic_DNA"/>
</dbReference>